<comment type="caution">
    <text evidence="1">The sequence shown here is derived from an EMBL/GenBank/DDBJ whole genome shotgun (WGS) entry which is preliminary data.</text>
</comment>
<proteinExistence type="predicted"/>
<protein>
    <submittedName>
        <fullName evidence="1">Uncharacterized protein</fullName>
    </submittedName>
</protein>
<sequence>MAHSTKKRFCTYGVVRTVIILLILSSYAYLMVKHSGLKHPNRRNPSFHRPATVMKATFNWPPAVVKTTIVTPSCPKCSCDCLPDMDSIALPLDKFNTSLSVYTDCAKNDPEMNEEMKKDRITLLSEEIELHKSVTRTFLDGIQQSITDVKQTSSKFQKEAQKCNTGVQVCEDAREKAEADLAKEIKLSALWEQRAREFGWED</sequence>
<gene>
    <name evidence="1" type="ORF">M9H77_27765</name>
</gene>
<name>A0ACC0AEW4_CATRO</name>
<accession>A0ACC0AEW4</accession>
<evidence type="ECO:0000313" key="2">
    <source>
        <dbReference type="Proteomes" id="UP001060085"/>
    </source>
</evidence>
<dbReference type="EMBL" id="CM044706">
    <property type="protein sequence ID" value="KAI5658972.1"/>
    <property type="molecule type" value="Genomic_DNA"/>
</dbReference>
<dbReference type="Proteomes" id="UP001060085">
    <property type="component" value="Linkage Group LG06"/>
</dbReference>
<keyword evidence="2" id="KW-1185">Reference proteome</keyword>
<reference evidence="2" key="1">
    <citation type="journal article" date="2023" name="Nat. Plants">
        <title>Single-cell RNA sequencing provides a high-resolution roadmap for understanding the multicellular compartmentation of specialized metabolism.</title>
        <authorList>
            <person name="Sun S."/>
            <person name="Shen X."/>
            <person name="Li Y."/>
            <person name="Li Y."/>
            <person name="Wang S."/>
            <person name="Li R."/>
            <person name="Zhang H."/>
            <person name="Shen G."/>
            <person name="Guo B."/>
            <person name="Wei J."/>
            <person name="Xu J."/>
            <person name="St-Pierre B."/>
            <person name="Chen S."/>
            <person name="Sun C."/>
        </authorList>
    </citation>
    <scope>NUCLEOTIDE SEQUENCE [LARGE SCALE GENOMIC DNA]</scope>
</reference>
<organism evidence="1 2">
    <name type="scientific">Catharanthus roseus</name>
    <name type="common">Madagascar periwinkle</name>
    <name type="synonym">Vinca rosea</name>
    <dbReference type="NCBI Taxonomy" id="4058"/>
    <lineage>
        <taxon>Eukaryota</taxon>
        <taxon>Viridiplantae</taxon>
        <taxon>Streptophyta</taxon>
        <taxon>Embryophyta</taxon>
        <taxon>Tracheophyta</taxon>
        <taxon>Spermatophyta</taxon>
        <taxon>Magnoliopsida</taxon>
        <taxon>eudicotyledons</taxon>
        <taxon>Gunneridae</taxon>
        <taxon>Pentapetalae</taxon>
        <taxon>asterids</taxon>
        <taxon>lamiids</taxon>
        <taxon>Gentianales</taxon>
        <taxon>Apocynaceae</taxon>
        <taxon>Rauvolfioideae</taxon>
        <taxon>Vinceae</taxon>
        <taxon>Catharanthinae</taxon>
        <taxon>Catharanthus</taxon>
    </lineage>
</organism>
<evidence type="ECO:0000313" key="1">
    <source>
        <dbReference type="EMBL" id="KAI5658972.1"/>
    </source>
</evidence>